<feature type="transmembrane region" description="Helical" evidence="1">
    <location>
        <begin position="214"/>
        <end position="237"/>
    </location>
</feature>
<evidence type="ECO:0000313" key="2">
    <source>
        <dbReference type="EMBL" id="KAK4221104.1"/>
    </source>
</evidence>
<dbReference type="Proteomes" id="UP001301958">
    <property type="component" value="Unassembled WGS sequence"/>
</dbReference>
<organism evidence="2 3">
    <name type="scientific">Podospora fimiseda</name>
    <dbReference type="NCBI Taxonomy" id="252190"/>
    <lineage>
        <taxon>Eukaryota</taxon>
        <taxon>Fungi</taxon>
        <taxon>Dikarya</taxon>
        <taxon>Ascomycota</taxon>
        <taxon>Pezizomycotina</taxon>
        <taxon>Sordariomycetes</taxon>
        <taxon>Sordariomycetidae</taxon>
        <taxon>Sordariales</taxon>
        <taxon>Podosporaceae</taxon>
        <taxon>Podospora</taxon>
    </lineage>
</organism>
<keyword evidence="1" id="KW-1133">Transmembrane helix</keyword>
<name>A0AAN6YKS2_9PEZI</name>
<protein>
    <submittedName>
        <fullName evidence="2">Uncharacterized protein</fullName>
    </submittedName>
</protein>
<feature type="transmembrane region" description="Helical" evidence="1">
    <location>
        <begin position="285"/>
        <end position="307"/>
    </location>
</feature>
<sequence>MIIPHVAIVSGSLLAGNNANTLEAIMSSFSKASDDSNWNQITPATVTQTGWWWRVFSPVSDSIYQAVWMWERARNKWRWIDGVLLNDSGSDIIITREDTLKNVIRIKLTKRYDIHSPIDSNPSTPIFMPTFRTHDCLSFIFQFIALLIVPALLAFLTSYYTPHVGLACRSFTFLVYCISQILLSILWVVDFKYYRSQTTSPRGHSSQIKTISKIIFFPSLVLGFTTSIFTSIAGTFLQILGVYRNCLCKVPIWRWTHWWDISVRDDFLVSLGSNSAEGIKNASKFWLPTGITSIFLLVYVCYLGWWYQRHSRMRFNIVADEVC</sequence>
<dbReference type="EMBL" id="MU865585">
    <property type="protein sequence ID" value="KAK4221104.1"/>
    <property type="molecule type" value="Genomic_DNA"/>
</dbReference>
<gene>
    <name evidence="2" type="ORF">QBC38DRAFT_143110</name>
</gene>
<evidence type="ECO:0000313" key="3">
    <source>
        <dbReference type="Proteomes" id="UP001301958"/>
    </source>
</evidence>
<comment type="caution">
    <text evidence="2">The sequence shown here is derived from an EMBL/GenBank/DDBJ whole genome shotgun (WGS) entry which is preliminary data.</text>
</comment>
<feature type="transmembrane region" description="Helical" evidence="1">
    <location>
        <begin position="173"/>
        <end position="193"/>
    </location>
</feature>
<feature type="transmembrane region" description="Helical" evidence="1">
    <location>
        <begin position="136"/>
        <end position="161"/>
    </location>
</feature>
<keyword evidence="1" id="KW-0812">Transmembrane</keyword>
<proteinExistence type="predicted"/>
<keyword evidence="1" id="KW-0472">Membrane</keyword>
<evidence type="ECO:0000256" key="1">
    <source>
        <dbReference type="SAM" id="Phobius"/>
    </source>
</evidence>
<reference evidence="2" key="1">
    <citation type="journal article" date="2023" name="Mol. Phylogenet. Evol.">
        <title>Genome-scale phylogeny and comparative genomics of the fungal order Sordariales.</title>
        <authorList>
            <person name="Hensen N."/>
            <person name="Bonometti L."/>
            <person name="Westerberg I."/>
            <person name="Brannstrom I.O."/>
            <person name="Guillou S."/>
            <person name="Cros-Aarteil S."/>
            <person name="Calhoun S."/>
            <person name="Haridas S."/>
            <person name="Kuo A."/>
            <person name="Mondo S."/>
            <person name="Pangilinan J."/>
            <person name="Riley R."/>
            <person name="LaButti K."/>
            <person name="Andreopoulos B."/>
            <person name="Lipzen A."/>
            <person name="Chen C."/>
            <person name="Yan M."/>
            <person name="Daum C."/>
            <person name="Ng V."/>
            <person name="Clum A."/>
            <person name="Steindorff A."/>
            <person name="Ohm R.A."/>
            <person name="Martin F."/>
            <person name="Silar P."/>
            <person name="Natvig D.O."/>
            <person name="Lalanne C."/>
            <person name="Gautier V."/>
            <person name="Ament-Velasquez S.L."/>
            <person name="Kruys A."/>
            <person name="Hutchinson M.I."/>
            <person name="Powell A.J."/>
            <person name="Barry K."/>
            <person name="Miller A.N."/>
            <person name="Grigoriev I.V."/>
            <person name="Debuchy R."/>
            <person name="Gladieux P."/>
            <person name="Hiltunen Thoren M."/>
            <person name="Johannesson H."/>
        </authorList>
    </citation>
    <scope>NUCLEOTIDE SEQUENCE</scope>
    <source>
        <strain evidence="2">CBS 990.96</strain>
    </source>
</reference>
<keyword evidence="3" id="KW-1185">Reference proteome</keyword>
<dbReference type="AlphaFoldDB" id="A0AAN6YKS2"/>
<reference evidence="2" key="2">
    <citation type="submission" date="2023-05" db="EMBL/GenBank/DDBJ databases">
        <authorList>
            <consortium name="Lawrence Berkeley National Laboratory"/>
            <person name="Steindorff A."/>
            <person name="Hensen N."/>
            <person name="Bonometti L."/>
            <person name="Westerberg I."/>
            <person name="Brannstrom I.O."/>
            <person name="Guillou S."/>
            <person name="Cros-Aarteil S."/>
            <person name="Calhoun S."/>
            <person name="Haridas S."/>
            <person name="Kuo A."/>
            <person name="Mondo S."/>
            <person name="Pangilinan J."/>
            <person name="Riley R."/>
            <person name="Labutti K."/>
            <person name="Andreopoulos B."/>
            <person name="Lipzen A."/>
            <person name="Chen C."/>
            <person name="Yanf M."/>
            <person name="Daum C."/>
            <person name="Ng V."/>
            <person name="Clum A."/>
            <person name="Ohm R."/>
            <person name="Martin F."/>
            <person name="Silar P."/>
            <person name="Natvig D."/>
            <person name="Lalanne C."/>
            <person name="Gautier V."/>
            <person name="Ament-Velasquez S.L."/>
            <person name="Kruys A."/>
            <person name="Hutchinson M.I."/>
            <person name="Powell A.J."/>
            <person name="Barry K."/>
            <person name="Miller A.N."/>
            <person name="Grigoriev I.V."/>
            <person name="Debuchy R."/>
            <person name="Gladieux P."/>
            <person name="Thoren M.H."/>
            <person name="Johannesson H."/>
        </authorList>
    </citation>
    <scope>NUCLEOTIDE SEQUENCE</scope>
    <source>
        <strain evidence="2">CBS 990.96</strain>
    </source>
</reference>
<accession>A0AAN6YKS2</accession>